<evidence type="ECO:0000313" key="2">
    <source>
        <dbReference type="EMBL" id="OAG03591.1"/>
    </source>
</evidence>
<keyword evidence="3" id="KW-1185">Reference proteome</keyword>
<protein>
    <submittedName>
        <fullName evidence="2">Uncharacterized protein</fullName>
    </submittedName>
</protein>
<accession>A0A177C8Z0</accession>
<dbReference type="GeneID" id="28771145"/>
<name>A0A177C8Z0_9PLEO</name>
<evidence type="ECO:0000256" key="1">
    <source>
        <dbReference type="SAM" id="MobiDB-lite"/>
    </source>
</evidence>
<dbReference type="EMBL" id="KV441554">
    <property type="protein sequence ID" value="OAG03591.1"/>
    <property type="molecule type" value="Genomic_DNA"/>
</dbReference>
<proteinExistence type="predicted"/>
<dbReference type="AlphaFoldDB" id="A0A177C8Z0"/>
<evidence type="ECO:0000313" key="3">
    <source>
        <dbReference type="Proteomes" id="UP000077069"/>
    </source>
</evidence>
<feature type="compositionally biased region" description="Polar residues" evidence="1">
    <location>
        <begin position="1"/>
        <end position="11"/>
    </location>
</feature>
<sequence>MMDLKQNSAVDSLSPAPSKRSCQQSRLHERQENGTVTGLNVSAAFSLIAHVGYYIARQVMSRFAATCTGASFSRRNTTSHLPPHETRGYQFPPQSPLRSLMGSILWPEDLMRSCSLCFLHRNDYKRVAFAPRYAACWQIDIPRRLGALSETVAKSFSAATRKTRGAYIHTGQH</sequence>
<organism evidence="2 3">
    <name type="scientific">Paraphaeosphaeria sporulosa</name>
    <dbReference type="NCBI Taxonomy" id="1460663"/>
    <lineage>
        <taxon>Eukaryota</taxon>
        <taxon>Fungi</taxon>
        <taxon>Dikarya</taxon>
        <taxon>Ascomycota</taxon>
        <taxon>Pezizomycotina</taxon>
        <taxon>Dothideomycetes</taxon>
        <taxon>Pleosporomycetidae</taxon>
        <taxon>Pleosporales</taxon>
        <taxon>Massarineae</taxon>
        <taxon>Didymosphaeriaceae</taxon>
        <taxon>Paraphaeosphaeria</taxon>
    </lineage>
</organism>
<dbReference type="Proteomes" id="UP000077069">
    <property type="component" value="Unassembled WGS sequence"/>
</dbReference>
<dbReference type="RefSeq" id="XP_018033956.1">
    <property type="nucleotide sequence ID" value="XM_018187659.1"/>
</dbReference>
<feature type="region of interest" description="Disordered" evidence="1">
    <location>
        <begin position="1"/>
        <end position="33"/>
    </location>
</feature>
<reference evidence="2 3" key="1">
    <citation type="submission" date="2016-05" db="EMBL/GenBank/DDBJ databases">
        <title>Comparative analysis of secretome profiles of manganese(II)-oxidizing ascomycete fungi.</title>
        <authorList>
            <consortium name="DOE Joint Genome Institute"/>
            <person name="Zeiner C.A."/>
            <person name="Purvine S.O."/>
            <person name="Zink E.M."/>
            <person name="Wu S."/>
            <person name="Pasa-Tolic L."/>
            <person name="Chaput D.L."/>
            <person name="Haridas S."/>
            <person name="Grigoriev I.V."/>
            <person name="Santelli C.M."/>
            <person name="Hansel C.M."/>
        </authorList>
    </citation>
    <scope>NUCLEOTIDE SEQUENCE [LARGE SCALE GENOMIC DNA]</scope>
    <source>
        <strain evidence="2 3">AP3s5-JAC2a</strain>
    </source>
</reference>
<gene>
    <name evidence="2" type="ORF">CC84DRAFT_860291</name>
</gene>
<dbReference type="InParanoid" id="A0A177C8Z0"/>